<dbReference type="Pfam" id="PF13424">
    <property type="entry name" value="TPR_12"/>
    <property type="match status" value="1"/>
</dbReference>
<dbReference type="Proteomes" id="UP000092605">
    <property type="component" value="Unassembled WGS sequence"/>
</dbReference>
<evidence type="ECO:0000256" key="6">
    <source>
        <dbReference type="PROSITE-ProRule" id="PRU00339"/>
    </source>
</evidence>
<name>A0A150FT14_CLOPD</name>
<dbReference type="OrthoDB" id="2986817at2"/>
<sequence>MEILTLGQKIKKLRKEKNLTLKELAGNRITAAQISHIERDKSYPSQDLLEYFANRLNVTVDYLVESKEMQARKLTTNLILKSDIYIKSKQLKKAKEEIEKAIQISKDYDIHDNYAKAKYIQGLVLFIEQNYEKAIQSLEESLMFNVKIGNIEEVVKCYIKLGEIYISDKIYKVAITKLLQAENVFESYNLNNYELKKEIYINISYCYAKLEENTKCLDYAKKAEQIQETLNNIKDKGNDFLITGSKFLNEGDYDKAKEYLSKAMKIFEKENEKNKQAQAYIKMSKAYTKLERHEEALEYIKKAYIIKREYEDEEVVSILFEYIKKLIIFKDFENAKKYAKKALAISIKIKDTILEYKSLKYYARVYKQEGNSQVAIETMKKALEIIRSLEDKKELANAYFYLAEIYSDISSEEKLKYYSEGVNLYKELGLIND</sequence>
<dbReference type="RefSeq" id="WP_066072117.1">
    <property type="nucleotide sequence ID" value="NZ_FRBG01000011.1"/>
</dbReference>
<dbReference type="InterPro" id="IPR010982">
    <property type="entry name" value="Lambda_DNA-bd_dom_sf"/>
</dbReference>
<feature type="repeat" description="TPR" evidence="6">
    <location>
        <begin position="277"/>
        <end position="310"/>
    </location>
</feature>
<evidence type="ECO:0000256" key="5">
    <source>
        <dbReference type="ARBA" id="ARBA00038253"/>
    </source>
</evidence>
<evidence type="ECO:0000313" key="8">
    <source>
        <dbReference type="EMBL" id="KXZ40749.1"/>
    </source>
</evidence>
<dbReference type="Pfam" id="PF14938">
    <property type="entry name" value="SNAP"/>
    <property type="match status" value="1"/>
</dbReference>
<dbReference type="SUPFAM" id="SSF47413">
    <property type="entry name" value="lambda repressor-like DNA-binding domains"/>
    <property type="match status" value="1"/>
</dbReference>
<evidence type="ECO:0000256" key="4">
    <source>
        <dbReference type="ARBA" id="ARBA00022803"/>
    </source>
</evidence>
<accession>A0A150FT14</accession>
<gene>
    <name evidence="8" type="ORF">JWYL7_1824</name>
    <name evidence="9" type="ORF">SAMN05661008_01435</name>
</gene>
<dbReference type="AlphaFoldDB" id="A0A150FT14"/>
<feature type="repeat" description="TPR" evidence="6">
    <location>
        <begin position="237"/>
        <end position="270"/>
    </location>
</feature>
<keyword evidence="3" id="KW-0677">Repeat</keyword>
<proteinExistence type="inferred from homology"/>
<reference evidence="9 11" key="2">
    <citation type="submission" date="2016-11" db="EMBL/GenBank/DDBJ databases">
        <authorList>
            <person name="Varghese N."/>
            <person name="Submissions S."/>
        </authorList>
    </citation>
    <scope>NUCLEOTIDE SEQUENCE [LARGE SCALE GENOMIC DNA]</scope>
    <source>
        <strain evidence="9 11">DSM 7308</strain>
    </source>
</reference>
<protein>
    <submittedName>
        <fullName evidence="8">Tetratricopeptide repeat-containing protein</fullName>
    </submittedName>
</protein>
<evidence type="ECO:0000259" key="7">
    <source>
        <dbReference type="PROSITE" id="PS50943"/>
    </source>
</evidence>
<dbReference type="GO" id="GO:0003677">
    <property type="term" value="F:DNA binding"/>
    <property type="evidence" value="ECO:0007669"/>
    <property type="project" value="InterPro"/>
</dbReference>
<reference evidence="8 10" key="1">
    <citation type="submission" date="2016-02" db="EMBL/GenBank/DDBJ databases">
        <title>Draft genome sequence for Clostridium paradoxum JW-YL-7.</title>
        <authorList>
            <person name="Utturkar S.M."/>
            <person name="Lancaster A."/>
            <person name="Poole F.L."/>
            <person name="Adams M.W."/>
            <person name="Brown S.D."/>
        </authorList>
    </citation>
    <scope>NUCLEOTIDE SEQUENCE [LARGE SCALE GENOMIC DNA]</scope>
    <source>
        <strain evidence="8 10">JW-YL-7</strain>
    </source>
</reference>
<keyword evidence="2" id="KW-0963">Cytoplasm</keyword>
<dbReference type="PROSITE" id="PS50005">
    <property type="entry name" value="TPR"/>
    <property type="match status" value="2"/>
</dbReference>
<dbReference type="InterPro" id="IPR051476">
    <property type="entry name" value="Bac_ResReg_Asp_Phosphatase"/>
</dbReference>
<dbReference type="InterPro" id="IPR019734">
    <property type="entry name" value="TPR_rpt"/>
</dbReference>
<organism evidence="8 10">
    <name type="scientific">Alkalithermobacter thermoalcaliphilus JW-YL-7 = DSM 7308</name>
    <dbReference type="NCBI Taxonomy" id="1121328"/>
    <lineage>
        <taxon>Bacteria</taxon>
        <taxon>Bacillati</taxon>
        <taxon>Bacillota</taxon>
        <taxon>Clostridia</taxon>
        <taxon>Peptostreptococcales</taxon>
        <taxon>Tepidibacteraceae</taxon>
        <taxon>Alkalithermobacter</taxon>
    </lineage>
</organism>
<dbReference type="EMBL" id="FRBG01000011">
    <property type="protein sequence ID" value="SHL08940.1"/>
    <property type="molecule type" value="Genomic_DNA"/>
</dbReference>
<dbReference type="Gene3D" id="1.25.40.10">
    <property type="entry name" value="Tetratricopeptide repeat domain"/>
    <property type="match status" value="3"/>
</dbReference>
<dbReference type="Proteomes" id="UP000323392">
    <property type="component" value="Unassembled WGS sequence"/>
</dbReference>
<comment type="similarity">
    <text evidence="5">Belongs to the Rap family.</text>
</comment>
<dbReference type="Pfam" id="PF13181">
    <property type="entry name" value="TPR_8"/>
    <property type="match status" value="1"/>
</dbReference>
<comment type="caution">
    <text evidence="8">The sequence shown here is derived from an EMBL/GenBank/DDBJ whole genome shotgun (WGS) entry which is preliminary data.</text>
</comment>
<dbReference type="STRING" id="1121328.JWYL7_1824"/>
<dbReference type="CDD" id="cd00093">
    <property type="entry name" value="HTH_XRE"/>
    <property type="match status" value="1"/>
</dbReference>
<dbReference type="EMBL" id="LSFY01000001">
    <property type="protein sequence ID" value="KXZ40749.1"/>
    <property type="molecule type" value="Genomic_DNA"/>
</dbReference>
<keyword evidence="4 6" id="KW-0802">TPR repeat</keyword>
<dbReference type="GO" id="GO:0005737">
    <property type="term" value="C:cytoplasm"/>
    <property type="evidence" value="ECO:0007669"/>
    <property type="project" value="UniProtKB-SubCell"/>
</dbReference>
<evidence type="ECO:0000313" key="10">
    <source>
        <dbReference type="Proteomes" id="UP000092605"/>
    </source>
</evidence>
<comment type="subcellular location">
    <subcellularLocation>
        <location evidence="1">Cytoplasm</location>
    </subcellularLocation>
</comment>
<dbReference type="InterPro" id="IPR011990">
    <property type="entry name" value="TPR-like_helical_dom_sf"/>
</dbReference>
<evidence type="ECO:0000256" key="2">
    <source>
        <dbReference type="ARBA" id="ARBA00022490"/>
    </source>
</evidence>
<dbReference type="PANTHER" id="PTHR46630">
    <property type="entry name" value="TETRATRICOPEPTIDE REPEAT PROTEIN 29"/>
    <property type="match status" value="1"/>
</dbReference>
<dbReference type="PROSITE" id="PS50943">
    <property type="entry name" value="HTH_CROC1"/>
    <property type="match status" value="1"/>
</dbReference>
<evidence type="ECO:0000313" key="11">
    <source>
        <dbReference type="Proteomes" id="UP000323392"/>
    </source>
</evidence>
<dbReference type="InterPro" id="IPR001387">
    <property type="entry name" value="Cro/C1-type_HTH"/>
</dbReference>
<feature type="domain" description="HTH cro/C1-type" evidence="7">
    <location>
        <begin position="10"/>
        <end position="63"/>
    </location>
</feature>
<evidence type="ECO:0000256" key="3">
    <source>
        <dbReference type="ARBA" id="ARBA00022737"/>
    </source>
</evidence>
<dbReference type="PATRIC" id="fig|1121328.3.peg.1836"/>
<dbReference type="SMART" id="SM00028">
    <property type="entry name" value="TPR"/>
    <property type="match status" value="7"/>
</dbReference>
<dbReference type="PANTHER" id="PTHR46630:SF1">
    <property type="entry name" value="TETRATRICOPEPTIDE REPEAT PROTEIN 29"/>
    <property type="match status" value="1"/>
</dbReference>
<evidence type="ECO:0000256" key="1">
    <source>
        <dbReference type="ARBA" id="ARBA00004496"/>
    </source>
</evidence>
<dbReference type="SMART" id="SM00530">
    <property type="entry name" value="HTH_XRE"/>
    <property type="match status" value="1"/>
</dbReference>
<dbReference type="Pfam" id="PF01381">
    <property type="entry name" value="HTH_3"/>
    <property type="match status" value="1"/>
</dbReference>
<keyword evidence="11" id="KW-1185">Reference proteome</keyword>
<dbReference type="SUPFAM" id="SSF48452">
    <property type="entry name" value="TPR-like"/>
    <property type="match status" value="2"/>
</dbReference>
<dbReference type="Gene3D" id="1.10.260.40">
    <property type="entry name" value="lambda repressor-like DNA-binding domains"/>
    <property type="match status" value="1"/>
</dbReference>
<evidence type="ECO:0000313" key="9">
    <source>
        <dbReference type="EMBL" id="SHL08940.1"/>
    </source>
</evidence>